<feature type="domain" description="4Fe-4S ferredoxin-type" evidence="8">
    <location>
        <begin position="1"/>
        <end position="29"/>
    </location>
</feature>
<dbReference type="InterPro" id="IPR017896">
    <property type="entry name" value="4Fe4S_Fe-S-bd"/>
</dbReference>
<keyword evidence="4" id="KW-0479">Metal-binding</keyword>
<evidence type="ECO:0000256" key="6">
    <source>
        <dbReference type="ARBA" id="ARBA00023004"/>
    </source>
</evidence>
<dbReference type="FunFam" id="3.30.70.20:FF:000045">
    <property type="entry name" value="Ferredoxin, 4Fe-4S"/>
    <property type="match status" value="1"/>
</dbReference>
<dbReference type="Gene3D" id="3.30.70.20">
    <property type="match status" value="1"/>
</dbReference>
<evidence type="ECO:0000256" key="1">
    <source>
        <dbReference type="ARBA" id="ARBA00001966"/>
    </source>
</evidence>
<evidence type="ECO:0000259" key="8">
    <source>
        <dbReference type="PROSITE" id="PS51379"/>
    </source>
</evidence>
<dbReference type="InterPro" id="IPR017900">
    <property type="entry name" value="4Fe4S_Fe_S_CS"/>
</dbReference>
<evidence type="ECO:0000256" key="3">
    <source>
        <dbReference type="ARBA" id="ARBA00022485"/>
    </source>
</evidence>
<feature type="domain" description="4Fe-4S ferredoxin-type" evidence="8">
    <location>
        <begin position="31"/>
        <end position="64"/>
    </location>
</feature>
<accession>A0A6S6SP63</accession>
<proteinExistence type="predicted"/>
<keyword evidence="7" id="KW-0411">Iron-sulfur</keyword>
<dbReference type="GO" id="GO:0051539">
    <property type="term" value="F:4 iron, 4 sulfur cluster binding"/>
    <property type="evidence" value="ECO:0007669"/>
    <property type="project" value="UniProtKB-KW"/>
</dbReference>
<evidence type="ECO:0000313" key="9">
    <source>
        <dbReference type="EMBL" id="CAA6807992.1"/>
    </source>
</evidence>
<evidence type="ECO:0000256" key="7">
    <source>
        <dbReference type="ARBA" id="ARBA00023014"/>
    </source>
</evidence>
<dbReference type="PROSITE" id="PS51379">
    <property type="entry name" value="4FE4S_FER_2"/>
    <property type="match status" value="2"/>
</dbReference>
<sequence length="83" mass="9236">MALLISDDCIACDACRDECPNSAIEENDPVYLIDPDFCTECVGFYDEPSCVTVCPVDCIVPDPDQVETVQELQLKFKRTAEEV</sequence>
<reference evidence="9" key="1">
    <citation type="submission" date="2020-01" db="EMBL/GenBank/DDBJ databases">
        <authorList>
            <person name="Meier V. D."/>
            <person name="Meier V D."/>
        </authorList>
    </citation>
    <scope>NUCLEOTIDE SEQUENCE</scope>
    <source>
        <strain evidence="9">HLG_WM_MAG_12</strain>
    </source>
</reference>
<gene>
    <name evidence="9" type="ORF">HELGO_WM15960</name>
</gene>
<name>A0A6S6SP63_9BACT</name>
<dbReference type="Pfam" id="PF00037">
    <property type="entry name" value="Fer4"/>
    <property type="match status" value="1"/>
</dbReference>
<dbReference type="AlphaFoldDB" id="A0A6S6SP63"/>
<comment type="cofactor">
    <cofactor evidence="1">
        <name>[4Fe-4S] cluster</name>
        <dbReference type="ChEBI" id="CHEBI:49883"/>
    </cofactor>
</comment>
<dbReference type="PROSITE" id="PS00198">
    <property type="entry name" value="4FE4S_FER_1"/>
    <property type="match status" value="1"/>
</dbReference>
<keyword evidence="6" id="KW-0408">Iron</keyword>
<dbReference type="SUPFAM" id="SSF54862">
    <property type="entry name" value="4Fe-4S ferredoxins"/>
    <property type="match status" value="1"/>
</dbReference>
<evidence type="ECO:0000256" key="2">
    <source>
        <dbReference type="ARBA" id="ARBA00022448"/>
    </source>
</evidence>
<dbReference type="EMBL" id="CACVAW010000030">
    <property type="protein sequence ID" value="CAA6807992.1"/>
    <property type="molecule type" value="Genomic_DNA"/>
</dbReference>
<evidence type="ECO:0000256" key="4">
    <source>
        <dbReference type="ARBA" id="ARBA00022723"/>
    </source>
</evidence>
<organism evidence="9">
    <name type="scientific">uncultured Campylobacterales bacterium</name>
    <dbReference type="NCBI Taxonomy" id="352960"/>
    <lineage>
        <taxon>Bacteria</taxon>
        <taxon>Pseudomonadati</taxon>
        <taxon>Campylobacterota</taxon>
        <taxon>Epsilonproteobacteria</taxon>
        <taxon>Campylobacterales</taxon>
        <taxon>environmental samples</taxon>
    </lineage>
</organism>
<keyword evidence="3" id="KW-0004">4Fe-4S</keyword>
<keyword evidence="2" id="KW-0813">Transport</keyword>
<dbReference type="InterPro" id="IPR047927">
    <property type="entry name" value="YfhL-like"/>
</dbReference>
<evidence type="ECO:0000256" key="5">
    <source>
        <dbReference type="ARBA" id="ARBA00022982"/>
    </source>
</evidence>
<keyword evidence="5" id="KW-0249">Electron transport</keyword>
<dbReference type="GO" id="GO:0046872">
    <property type="term" value="F:metal ion binding"/>
    <property type="evidence" value="ECO:0007669"/>
    <property type="project" value="UniProtKB-KW"/>
</dbReference>
<dbReference type="NCBIfam" id="NF033683">
    <property type="entry name" value="di_4Fe-4S_YfhL"/>
    <property type="match status" value="1"/>
</dbReference>
<protein>
    <submittedName>
        <fullName evidence="9">Ferredoxin</fullName>
    </submittedName>
</protein>